<organism evidence="3 4">
    <name type="scientific">Lasiosphaeris hirsuta</name>
    <dbReference type="NCBI Taxonomy" id="260670"/>
    <lineage>
        <taxon>Eukaryota</taxon>
        <taxon>Fungi</taxon>
        <taxon>Dikarya</taxon>
        <taxon>Ascomycota</taxon>
        <taxon>Pezizomycotina</taxon>
        <taxon>Sordariomycetes</taxon>
        <taxon>Sordariomycetidae</taxon>
        <taxon>Sordariales</taxon>
        <taxon>Lasiosphaeriaceae</taxon>
        <taxon>Lasiosphaeris</taxon>
    </lineage>
</organism>
<gene>
    <name evidence="3" type="ORF">B0H67DRAFT_562670</name>
</gene>
<keyword evidence="1" id="KW-0175">Coiled coil</keyword>
<name>A0AA40BB18_9PEZI</name>
<dbReference type="GO" id="GO:0005739">
    <property type="term" value="C:mitochondrion"/>
    <property type="evidence" value="ECO:0007669"/>
    <property type="project" value="InterPro"/>
</dbReference>
<dbReference type="PANTHER" id="PTHR42100">
    <property type="entry name" value="OXIDOREDUCTASE 178 KDA SUBUNIT, PUTATIVE (AFU_ORTHOLOGUE AFUA_8G04320)-RELATED"/>
    <property type="match status" value="1"/>
</dbReference>
<evidence type="ECO:0008006" key="5">
    <source>
        <dbReference type="Google" id="ProtNLM"/>
    </source>
</evidence>
<evidence type="ECO:0000313" key="4">
    <source>
        <dbReference type="Proteomes" id="UP001172102"/>
    </source>
</evidence>
<dbReference type="EMBL" id="JAUKUA010000001">
    <property type="protein sequence ID" value="KAK0730718.1"/>
    <property type="molecule type" value="Genomic_DNA"/>
</dbReference>
<feature type="coiled-coil region" evidence="1">
    <location>
        <begin position="79"/>
        <end position="110"/>
    </location>
</feature>
<evidence type="ECO:0000256" key="1">
    <source>
        <dbReference type="SAM" id="Coils"/>
    </source>
</evidence>
<reference evidence="3" key="1">
    <citation type="submission" date="2023-06" db="EMBL/GenBank/DDBJ databases">
        <title>Genome-scale phylogeny and comparative genomics of the fungal order Sordariales.</title>
        <authorList>
            <consortium name="Lawrence Berkeley National Laboratory"/>
            <person name="Hensen N."/>
            <person name="Bonometti L."/>
            <person name="Westerberg I."/>
            <person name="Brannstrom I.O."/>
            <person name="Guillou S."/>
            <person name="Cros-Aarteil S."/>
            <person name="Calhoun S."/>
            <person name="Haridas S."/>
            <person name="Kuo A."/>
            <person name="Mondo S."/>
            <person name="Pangilinan J."/>
            <person name="Riley R."/>
            <person name="Labutti K."/>
            <person name="Andreopoulos B."/>
            <person name="Lipzen A."/>
            <person name="Chen C."/>
            <person name="Yanf M."/>
            <person name="Daum C."/>
            <person name="Ng V."/>
            <person name="Clum A."/>
            <person name="Steindorff A."/>
            <person name="Ohm R."/>
            <person name="Martin F."/>
            <person name="Silar P."/>
            <person name="Natvig D."/>
            <person name="Lalanne C."/>
            <person name="Gautier V."/>
            <person name="Ament-Velasquez S.L."/>
            <person name="Kruys A."/>
            <person name="Hutchinson M.I."/>
            <person name="Powell A.J."/>
            <person name="Barry K."/>
            <person name="Miller A.N."/>
            <person name="Grigoriev I.V."/>
            <person name="Debuchy R."/>
            <person name="Gladieux P."/>
            <person name="Thoren M.H."/>
            <person name="Johannesson H."/>
        </authorList>
    </citation>
    <scope>NUCLEOTIDE SEQUENCE</scope>
    <source>
        <strain evidence="3">SMH4607-1</strain>
    </source>
</reference>
<proteinExistence type="predicted"/>
<dbReference type="InterPro" id="IPR034444">
    <property type="entry name" value="Nuo17.8"/>
</dbReference>
<accession>A0AA40BB18</accession>
<dbReference type="Proteomes" id="UP001172102">
    <property type="component" value="Unassembled WGS sequence"/>
</dbReference>
<keyword evidence="4" id="KW-1185">Reference proteome</keyword>
<evidence type="ECO:0000313" key="3">
    <source>
        <dbReference type="EMBL" id="KAK0730718.1"/>
    </source>
</evidence>
<feature type="region of interest" description="Disordered" evidence="2">
    <location>
        <begin position="1"/>
        <end position="42"/>
    </location>
</feature>
<protein>
    <recommendedName>
        <fullName evidence="5">NADH-ubiquinone oxidoreductase 17.8 kDa subunit</fullName>
    </recommendedName>
</protein>
<comment type="caution">
    <text evidence="3">The sequence shown here is derived from an EMBL/GenBank/DDBJ whole genome shotgun (WGS) entry which is preliminary data.</text>
</comment>
<sequence length="173" mass="19582">MSALRQRVASAARQARPTGMRNTRTYASESHGHGDHGHHAHQVSESFGPGFYLSFGVIPVSYIVYQLSRPNKDGEPTAIEQWLTKVSDVKEELARKNHNTTALIQQAAEDRHLFNSVQRPGHYELRYPEVFQHGSPTNVPAGHNINLDKVIAHYRKQHLDEEERKVKKLTAAE</sequence>
<evidence type="ECO:0000256" key="2">
    <source>
        <dbReference type="SAM" id="MobiDB-lite"/>
    </source>
</evidence>
<dbReference type="PANTHER" id="PTHR42100:SF1">
    <property type="entry name" value="OXIDOREDUCTASE 178 KDA SUBUNIT, PUTATIVE (AFU_ORTHOLOGUE AFUA_8G04320)-RELATED"/>
    <property type="match status" value="1"/>
</dbReference>
<feature type="compositionally biased region" description="Low complexity" evidence="2">
    <location>
        <begin position="1"/>
        <end position="16"/>
    </location>
</feature>
<dbReference type="AlphaFoldDB" id="A0AA40BB18"/>